<keyword evidence="7" id="KW-1185">Reference proteome</keyword>
<dbReference type="GO" id="GO:0000324">
    <property type="term" value="C:fungal-type vacuole"/>
    <property type="evidence" value="ECO:0007669"/>
    <property type="project" value="TreeGrafter"/>
</dbReference>
<proteinExistence type="predicted"/>
<dbReference type="PANTHER" id="PTHR31465">
    <property type="entry name" value="PROTEIN RTA1-RELATED"/>
    <property type="match status" value="1"/>
</dbReference>
<sequence length="321" mass="35500">MASMNTTSSSAPAADQQDFYGYVPNRDVCITFVVLFSVSAAIHLIEAVYWRMSWLYATACFAGVSEILGWSARLWSSYSPLAEDPYIMQLCVTIIAPSPLVAALFIIFGRISERLGPHYGRLTPIQYSIIFLTCDIISLVTQGVGGGIAGSSINNQSDVDLGGHIMLAGIIFQLTSIIIFVILMMEFFIRYAMDKPVRPPRKGSDLAESSLAVRGVLTRKLQLLILGLLMMTAFLVIRSVYRTIELINGFEGEIIRTEIWFNIFDGAMVVCATYTLNVLHPGWLLESVYAETPQVLLEDMSPKNSLVPLNFAQDNAVSEAW</sequence>
<dbReference type="PANTHER" id="PTHR31465:SF9">
    <property type="entry name" value="SPHINGOID LONG-CHAIN BASE TRANSPORTER RSB1"/>
    <property type="match status" value="1"/>
</dbReference>
<comment type="caution">
    <text evidence="6">The sequence shown here is derived from an EMBL/GenBank/DDBJ whole genome shotgun (WGS) entry which is preliminary data.</text>
</comment>
<keyword evidence="2 5" id="KW-0812">Transmembrane</keyword>
<evidence type="ECO:0000256" key="2">
    <source>
        <dbReference type="ARBA" id="ARBA00022692"/>
    </source>
</evidence>
<feature type="transmembrane region" description="Helical" evidence="5">
    <location>
        <begin position="30"/>
        <end position="49"/>
    </location>
</feature>
<organism evidence="6 7">
    <name type="scientific">Pycnoporus cinnabarinus</name>
    <name type="common">Cinnabar-red polypore</name>
    <name type="synonym">Trametes cinnabarina</name>
    <dbReference type="NCBI Taxonomy" id="5643"/>
    <lineage>
        <taxon>Eukaryota</taxon>
        <taxon>Fungi</taxon>
        <taxon>Dikarya</taxon>
        <taxon>Basidiomycota</taxon>
        <taxon>Agaricomycotina</taxon>
        <taxon>Agaricomycetes</taxon>
        <taxon>Polyporales</taxon>
        <taxon>Polyporaceae</taxon>
        <taxon>Trametes</taxon>
    </lineage>
</organism>
<accession>A0A060SGQ2</accession>
<feature type="transmembrane region" description="Helical" evidence="5">
    <location>
        <begin position="165"/>
        <end position="189"/>
    </location>
</feature>
<dbReference type="STRING" id="5643.A0A060SGQ2"/>
<feature type="transmembrane region" description="Helical" evidence="5">
    <location>
        <begin position="54"/>
        <end position="75"/>
    </location>
</feature>
<feature type="transmembrane region" description="Helical" evidence="5">
    <location>
        <begin position="223"/>
        <end position="241"/>
    </location>
</feature>
<dbReference type="InterPro" id="IPR007568">
    <property type="entry name" value="RTA1"/>
</dbReference>
<dbReference type="EMBL" id="CCBP010000103">
    <property type="protein sequence ID" value="CDO71603.1"/>
    <property type="molecule type" value="Genomic_DNA"/>
</dbReference>
<dbReference type="HOGENOM" id="CLU_033465_6_0_1"/>
<gene>
    <name evidence="6" type="ORF">BN946_scf184911.g73</name>
</gene>
<evidence type="ECO:0000313" key="6">
    <source>
        <dbReference type="EMBL" id="CDO71603.1"/>
    </source>
</evidence>
<evidence type="ECO:0000256" key="4">
    <source>
        <dbReference type="ARBA" id="ARBA00023136"/>
    </source>
</evidence>
<dbReference type="OMA" id="NIFDGAM"/>
<evidence type="ECO:0008006" key="8">
    <source>
        <dbReference type="Google" id="ProtNLM"/>
    </source>
</evidence>
<feature type="transmembrane region" description="Helical" evidence="5">
    <location>
        <begin position="87"/>
        <end position="108"/>
    </location>
</feature>
<keyword evidence="3 5" id="KW-1133">Transmembrane helix</keyword>
<dbReference type="OrthoDB" id="3358017at2759"/>
<feature type="transmembrane region" description="Helical" evidence="5">
    <location>
        <begin position="129"/>
        <end position="153"/>
    </location>
</feature>
<evidence type="ECO:0000313" key="7">
    <source>
        <dbReference type="Proteomes" id="UP000029665"/>
    </source>
</evidence>
<name>A0A060SGQ2_PYCCI</name>
<dbReference type="GO" id="GO:0005886">
    <property type="term" value="C:plasma membrane"/>
    <property type="evidence" value="ECO:0007669"/>
    <property type="project" value="TreeGrafter"/>
</dbReference>
<evidence type="ECO:0000256" key="1">
    <source>
        <dbReference type="ARBA" id="ARBA00004141"/>
    </source>
</evidence>
<dbReference type="Pfam" id="PF04479">
    <property type="entry name" value="RTA1"/>
    <property type="match status" value="1"/>
</dbReference>
<reference evidence="6" key="1">
    <citation type="submission" date="2014-01" db="EMBL/GenBank/DDBJ databases">
        <title>The genome of the white-rot fungus Pycnoporus cinnabarinus: a basidiomycete model with a versatile arsenal for lignocellulosic biomass breakdown.</title>
        <authorList>
            <person name="Levasseur A."/>
            <person name="Lomascolo A."/>
            <person name="Ruiz-Duenas F.J."/>
            <person name="Uzan E."/>
            <person name="Piumi F."/>
            <person name="Kues U."/>
            <person name="Ram A.F.J."/>
            <person name="Murat C."/>
            <person name="Haon M."/>
            <person name="Benoit I."/>
            <person name="Arfi Y."/>
            <person name="Chevret D."/>
            <person name="Drula E."/>
            <person name="Kwon M.J."/>
            <person name="Gouret P."/>
            <person name="Lesage-Meessen L."/>
            <person name="Lombard V."/>
            <person name="Mariette J."/>
            <person name="Noirot C."/>
            <person name="Park J."/>
            <person name="Patyshakuliyeva A."/>
            <person name="Wieneger R.A.B."/>
            <person name="Wosten H.A.B."/>
            <person name="Martin F."/>
            <person name="Coutinho P.M."/>
            <person name="de Vries R."/>
            <person name="Martinez A.T."/>
            <person name="Klopp C."/>
            <person name="Pontarotti P."/>
            <person name="Henrissat B."/>
            <person name="Record E."/>
        </authorList>
    </citation>
    <scope>NUCLEOTIDE SEQUENCE [LARGE SCALE GENOMIC DNA]</scope>
    <source>
        <strain evidence="6">BRFM137</strain>
    </source>
</reference>
<keyword evidence="4 5" id="KW-0472">Membrane</keyword>
<evidence type="ECO:0000256" key="3">
    <source>
        <dbReference type="ARBA" id="ARBA00022989"/>
    </source>
</evidence>
<comment type="subcellular location">
    <subcellularLocation>
        <location evidence="1">Membrane</location>
        <topology evidence="1">Multi-pass membrane protein</topology>
    </subcellularLocation>
</comment>
<evidence type="ECO:0000256" key="5">
    <source>
        <dbReference type="SAM" id="Phobius"/>
    </source>
</evidence>
<protein>
    <recommendedName>
        <fullName evidence="8">RTA1 like protein</fullName>
    </recommendedName>
</protein>
<dbReference type="Proteomes" id="UP000029665">
    <property type="component" value="Unassembled WGS sequence"/>
</dbReference>
<dbReference type="AlphaFoldDB" id="A0A060SGQ2"/>